<proteinExistence type="predicted"/>
<protein>
    <submittedName>
        <fullName evidence="1">Uncharacterized protein</fullName>
    </submittedName>
</protein>
<dbReference type="AlphaFoldDB" id="A0A9Q8SI34"/>
<gene>
    <name evidence="1" type="ORF">CLUP02_02789</name>
</gene>
<keyword evidence="2" id="KW-1185">Reference proteome</keyword>
<dbReference type="EMBL" id="CP019474">
    <property type="protein sequence ID" value="UQC77321.1"/>
    <property type="molecule type" value="Genomic_DNA"/>
</dbReference>
<sequence length="175" mass="19281">MDLLKETKTFLFYSAPSAVFGSDPSLPKGFLGIQRSNSPTYHTDPPGFNSALSHNKKLQRNPNTKILNQNGWLIHVSLMIIHARKLFFRKSASFLFSPWSCSPSQLIYHDPHSIPKNDGELAHILFFFATKGWVMGDVDIGPPPDEAIQYVVVSLVVAVGDASLQGTHSEGSNGE</sequence>
<organism evidence="1 2">
    <name type="scientific">Colletotrichum lupini</name>
    <dbReference type="NCBI Taxonomy" id="145971"/>
    <lineage>
        <taxon>Eukaryota</taxon>
        <taxon>Fungi</taxon>
        <taxon>Dikarya</taxon>
        <taxon>Ascomycota</taxon>
        <taxon>Pezizomycotina</taxon>
        <taxon>Sordariomycetes</taxon>
        <taxon>Hypocreomycetidae</taxon>
        <taxon>Glomerellales</taxon>
        <taxon>Glomerellaceae</taxon>
        <taxon>Colletotrichum</taxon>
        <taxon>Colletotrichum acutatum species complex</taxon>
    </lineage>
</organism>
<accession>A0A9Q8SI34</accession>
<dbReference type="KEGG" id="clup:CLUP02_02789"/>
<name>A0A9Q8SI34_9PEZI</name>
<reference evidence="1" key="1">
    <citation type="journal article" date="2021" name="Mol. Plant Microbe Interact.">
        <title>Complete Genome Sequence of the Plant-Pathogenic Fungus Colletotrichum lupini.</title>
        <authorList>
            <person name="Baroncelli R."/>
            <person name="Pensec F."/>
            <person name="Da Lio D."/>
            <person name="Boufleur T."/>
            <person name="Vicente I."/>
            <person name="Sarrocco S."/>
            <person name="Picot A."/>
            <person name="Baraldi E."/>
            <person name="Sukno S."/>
            <person name="Thon M."/>
            <person name="Le Floch G."/>
        </authorList>
    </citation>
    <scope>NUCLEOTIDE SEQUENCE</scope>
    <source>
        <strain evidence="1">IMI 504893</strain>
    </source>
</reference>
<dbReference type="Proteomes" id="UP000830671">
    <property type="component" value="Chromosome 2"/>
</dbReference>
<dbReference type="RefSeq" id="XP_049138960.1">
    <property type="nucleotide sequence ID" value="XM_049281817.1"/>
</dbReference>
<evidence type="ECO:0000313" key="1">
    <source>
        <dbReference type="EMBL" id="UQC77321.1"/>
    </source>
</evidence>
<evidence type="ECO:0000313" key="2">
    <source>
        <dbReference type="Proteomes" id="UP000830671"/>
    </source>
</evidence>
<dbReference type="GeneID" id="73336827"/>